<dbReference type="EMBL" id="JAUOEL010000002">
    <property type="protein sequence ID" value="MDO5974069.1"/>
    <property type="molecule type" value="Genomic_DNA"/>
</dbReference>
<comment type="caution">
    <text evidence="1">The sequence shown here is derived from an EMBL/GenBank/DDBJ whole genome shotgun (WGS) entry which is preliminary data.</text>
</comment>
<protein>
    <submittedName>
        <fullName evidence="1">Uncharacterized protein</fullName>
    </submittedName>
</protein>
<gene>
    <name evidence="1" type="ORF">Q4Q40_07715</name>
</gene>
<name>A0ABT8WLP4_9FLAO</name>
<evidence type="ECO:0000313" key="2">
    <source>
        <dbReference type="Proteomes" id="UP001176806"/>
    </source>
</evidence>
<organism evidence="1 2">
    <name type="scientific">Flavivirga jejuensis</name>
    <dbReference type="NCBI Taxonomy" id="870487"/>
    <lineage>
        <taxon>Bacteria</taxon>
        <taxon>Pseudomonadati</taxon>
        <taxon>Bacteroidota</taxon>
        <taxon>Flavobacteriia</taxon>
        <taxon>Flavobacteriales</taxon>
        <taxon>Flavobacteriaceae</taxon>
        <taxon>Flavivirga</taxon>
    </lineage>
</organism>
<dbReference type="RefSeq" id="WP_303301209.1">
    <property type="nucleotide sequence ID" value="NZ_BAABDA010000051.1"/>
</dbReference>
<evidence type="ECO:0000313" key="1">
    <source>
        <dbReference type="EMBL" id="MDO5974069.1"/>
    </source>
</evidence>
<sequence>MNKKGFFNLSTTSCKDSLVIEHFGLRFSFSNISNTGHYQIVGNLIVIVEITYVSVSRISNQKKTPAIATLRNFGVTQAYLNKYLNNELNTPDMSLKVLD</sequence>
<reference evidence="1" key="1">
    <citation type="submission" date="2023-07" db="EMBL/GenBank/DDBJ databases">
        <title>Two novel species in the genus Flavivirga.</title>
        <authorList>
            <person name="Kwon K."/>
        </authorList>
    </citation>
    <scope>NUCLEOTIDE SEQUENCE</scope>
    <source>
        <strain evidence="1">KACC 14158</strain>
    </source>
</reference>
<accession>A0ABT8WLP4</accession>
<dbReference type="Proteomes" id="UP001176806">
    <property type="component" value="Unassembled WGS sequence"/>
</dbReference>
<proteinExistence type="predicted"/>
<keyword evidence="2" id="KW-1185">Reference proteome</keyword>